<dbReference type="EMBL" id="MEUJ01000008">
    <property type="protein sequence ID" value="OGC39525.1"/>
    <property type="molecule type" value="Genomic_DNA"/>
</dbReference>
<evidence type="ECO:0000313" key="2">
    <source>
        <dbReference type="Proteomes" id="UP000179242"/>
    </source>
</evidence>
<evidence type="ECO:0000313" key="1">
    <source>
        <dbReference type="EMBL" id="OGC39525.1"/>
    </source>
</evidence>
<comment type="caution">
    <text evidence="1">The sequence shown here is derived from an EMBL/GenBank/DDBJ whole genome shotgun (WGS) entry which is preliminary data.</text>
</comment>
<protein>
    <submittedName>
        <fullName evidence="1">Uncharacterized protein</fullName>
    </submittedName>
</protein>
<gene>
    <name evidence="1" type="ORF">A2438_08215</name>
</gene>
<proteinExistence type="predicted"/>
<sequence>MISGIGNTGLSIDYVRFTMTSNVIKNSIKTAEDCRKILSEALFGKDDKSNEKEQVAEKLKLIEKLLKNLRPGDVQTIMTIKSLLNEVFGDCLDLNLSIKPKIDQMIKDMYKLLPNQNPIW</sequence>
<dbReference type="Proteomes" id="UP000179242">
    <property type="component" value="Unassembled WGS sequence"/>
</dbReference>
<name>A0A1F4U3H7_UNCSA</name>
<organism evidence="1 2">
    <name type="scientific">candidate division WOR-1 bacterium RIFOXYC2_FULL_46_14</name>
    <dbReference type="NCBI Taxonomy" id="1802587"/>
    <lineage>
        <taxon>Bacteria</taxon>
        <taxon>Bacillati</taxon>
        <taxon>Saganbacteria</taxon>
    </lineage>
</organism>
<dbReference type="AlphaFoldDB" id="A0A1F4U3H7"/>
<accession>A0A1F4U3H7</accession>
<reference evidence="1 2" key="1">
    <citation type="journal article" date="2016" name="Nat. Commun.">
        <title>Thousands of microbial genomes shed light on interconnected biogeochemical processes in an aquifer system.</title>
        <authorList>
            <person name="Anantharaman K."/>
            <person name="Brown C.T."/>
            <person name="Hug L.A."/>
            <person name="Sharon I."/>
            <person name="Castelle C.J."/>
            <person name="Probst A.J."/>
            <person name="Thomas B.C."/>
            <person name="Singh A."/>
            <person name="Wilkins M.J."/>
            <person name="Karaoz U."/>
            <person name="Brodie E.L."/>
            <person name="Williams K.H."/>
            <person name="Hubbard S.S."/>
            <person name="Banfield J.F."/>
        </authorList>
    </citation>
    <scope>NUCLEOTIDE SEQUENCE [LARGE SCALE GENOMIC DNA]</scope>
</reference>